<organism evidence="2 3">
    <name type="scientific">Acidovorax facilis</name>
    <dbReference type="NCBI Taxonomy" id="12917"/>
    <lineage>
        <taxon>Bacteria</taxon>
        <taxon>Pseudomonadati</taxon>
        <taxon>Pseudomonadota</taxon>
        <taxon>Betaproteobacteria</taxon>
        <taxon>Burkholderiales</taxon>
        <taxon>Comamonadaceae</taxon>
        <taxon>Acidovorax</taxon>
    </lineage>
</organism>
<dbReference type="Proteomes" id="UP001595693">
    <property type="component" value="Unassembled WGS sequence"/>
</dbReference>
<keyword evidence="1" id="KW-1133">Transmembrane helix</keyword>
<evidence type="ECO:0000313" key="3">
    <source>
        <dbReference type="Proteomes" id="UP001595693"/>
    </source>
</evidence>
<proteinExistence type="predicted"/>
<feature type="transmembrane region" description="Helical" evidence="1">
    <location>
        <begin position="31"/>
        <end position="48"/>
    </location>
</feature>
<evidence type="ECO:0000256" key="1">
    <source>
        <dbReference type="SAM" id="Phobius"/>
    </source>
</evidence>
<keyword evidence="1" id="KW-0472">Membrane</keyword>
<protein>
    <submittedName>
        <fullName evidence="2">Uncharacterized protein</fullName>
    </submittedName>
</protein>
<reference evidence="3" key="1">
    <citation type="journal article" date="2019" name="Int. J. Syst. Evol. Microbiol.">
        <title>The Global Catalogue of Microorganisms (GCM) 10K type strain sequencing project: providing services to taxonomists for standard genome sequencing and annotation.</title>
        <authorList>
            <consortium name="The Broad Institute Genomics Platform"/>
            <consortium name="The Broad Institute Genome Sequencing Center for Infectious Disease"/>
            <person name="Wu L."/>
            <person name="Ma J."/>
        </authorList>
    </citation>
    <scope>NUCLEOTIDE SEQUENCE [LARGE SCALE GENOMIC DNA]</scope>
    <source>
        <strain evidence="3">CCUG 2113</strain>
    </source>
</reference>
<name>A0ABV8DHZ6_9BURK</name>
<gene>
    <name evidence="2" type="ORF">ACFOW3_23580</name>
</gene>
<accession>A0ABV8DHZ6</accession>
<dbReference type="RefSeq" id="WP_055402185.1">
    <property type="nucleotide sequence ID" value="NZ_JAMXAX010000126.1"/>
</dbReference>
<dbReference type="EMBL" id="JBHSAJ010000069">
    <property type="protein sequence ID" value="MFC3937615.1"/>
    <property type="molecule type" value="Genomic_DNA"/>
</dbReference>
<feature type="transmembrane region" description="Helical" evidence="1">
    <location>
        <begin position="54"/>
        <end position="76"/>
    </location>
</feature>
<sequence>MSRWALWRKRPPVTADVTAPDAVPATRRRPVDAYGLVDALQLVLAWLLPSGAVVVGALGQFMLALVLLAIAFGVWLRLWRSRKRRRGVGRAVGRPTF</sequence>
<keyword evidence="1" id="KW-0812">Transmembrane</keyword>
<keyword evidence="3" id="KW-1185">Reference proteome</keyword>
<comment type="caution">
    <text evidence="2">The sequence shown here is derived from an EMBL/GenBank/DDBJ whole genome shotgun (WGS) entry which is preliminary data.</text>
</comment>
<evidence type="ECO:0000313" key="2">
    <source>
        <dbReference type="EMBL" id="MFC3937615.1"/>
    </source>
</evidence>